<comment type="caution">
    <text evidence="2">The sequence shown here is derived from an EMBL/GenBank/DDBJ whole genome shotgun (WGS) entry which is preliminary data.</text>
</comment>
<feature type="region of interest" description="Disordered" evidence="1">
    <location>
        <begin position="60"/>
        <end position="92"/>
    </location>
</feature>
<evidence type="ECO:0000256" key="1">
    <source>
        <dbReference type="SAM" id="MobiDB-lite"/>
    </source>
</evidence>
<dbReference type="Proteomes" id="UP001305414">
    <property type="component" value="Unassembled WGS sequence"/>
</dbReference>
<gene>
    <name evidence="2" type="ORF">RRF57_011256</name>
</gene>
<feature type="region of interest" description="Disordered" evidence="1">
    <location>
        <begin position="1"/>
        <end position="34"/>
    </location>
</feature>
<feature type="compositionally biased region" description="Basic and acidic residues" evidence="1">
    <location>
        <begin position="157"/>
        <end position="166"/>
    </location>
</feature>
<feature type="compositionally biased region" description="Basic and acidic residues" evidence="1">
    <location>
        <begin position="135"/>
        <end position="148"/>
    </location>
</feature>
<feature type="region of interest" description="Disordered" evidence="1">
    <location>
        <begin position="120"/>
        <end position="166"/>
    </location>
</feature>
<dbReference type="EMBL" id="JAWHQM010000054">
    <property type="protein sequence ID" value="KAK5635545.1"/>
    <property type="molecule type" value="Genomic_DNA"/>
</dbReference>
<dbReference type="AlphaFoldDB" id="A0AAN7UMJ0"/>
<accession>A0AAN7UMJ0</accession>
<proteinExistence type="predicted"/>
<evidence type="ECO:0000313" key="3">
    <source>
        <dbReference type="Proteomes" id="UP001305414"/>
    </source>
</evidence>
<name>A0AAN7UMJ0_9PEZI</name>
<sequence length="250" mass="26620">MGSGSRFFGSPGIAPLGVGMPTDNDGNIENIEANHDRALGKVQLSVDEKTHCKAHSYYEKANVSDKSLPGDSKFPNQSHRAGDDGGDEASSTYQLANSHTTAVGAHGSKGTEDVGRAISEGQEGHTSQALAQSKKGRDGAQVDAEKVTRSNANGGKEQAKPEDQDDKCQGLHVAEAAVVECQILDEAGFFVATVMLDKGALIGCAVDQATVLVRQGGQAALMMAISRGRRYKGRCRCRRRRGCEMFFDYK</sequence>
<protein>
    <submittedName>
        <fullName evidence="2">Uncharacterized protein</fullName>
    </submittedName>
</protein>
<evidence type="ECO:0000313" key="2">
    <source>
        <dbReference type="EMBL" id="KAK5635545.1"/>
    </source>
</evidence>
<reference evidence="2 3" key="1">
    <citation type="submission" date="2023-10" db="EMBL/GenBank/DDBJ databases">
        <title>Draft genome sequence of Xylaria bambusicola isolate GMP-LS, the root and basal stem rot pathogen of sugarcane in Indonesia.</title>
        <authorList>
            <person name="Selvaraj P."/>
            <person name="Muralishankar V."/>
            <person name="Muruganantham S."/>
            <person name="Sp S."/>
            <person name="Haryani S."/>
            <person name="Lau K.J.X."/>
            <person name="Naqvi N.I."/>
        </authorList>
    </citation>
    <scope>NUCLEOTIDE SEQUENCE [LARGE SCALE GENOMIC DNA]</scope>
    <source>
        <strain evidence="2">GMP-LS</strain>
    </source>
</reference>
<organism evidence="2 3">
    <name type="scientific">Xylaria bambusicola</name>
    <dbReference type="NCBI Taxonomy" id="326684"/>
    <lineage>
        <taxon>Eukaryota</taxon>
        <taxon>Fungi</taxon>
        <taxon>Dikarya</taxon>
        <taxon>Ascomycota</taxon>
        <taxon>Pezizomycotina</taxon>
        <taxon>Sordariomycetes</taxon>
        <taxon>Xylariomycetidae</taxon>
        <taxon>Xylariales</taxon>
        <taxon>Xylariaceae</taxon>
        <taxon>Xylaria</taxon>
    </lineage>
</organism>
<keyword evidence="3" id="KW-1185">Reference proteome</keyword>